<dbReference type="EMBL" id="JACJFM010000002">
    <property type="protein sequence ID" value="MBB1485481.1"/>
    <property type="molecule type" value="Genomic_DNA"/>
</dbReference>
<dbReference type="HAMAP" id="MF_00033">
    <property type="entry name" value="MurG"/>
    <property type="match status" value="1"/>
</dbReference>
<dbReference type="UniPathway" id="UPA00219"/>
<feature type="binding site" evidence="10">
    <location>
        <position position="133"/>
    </location>
    <ligand>
        <name>UDP-N-acetyl-alpha-D-glucosamine</name>
        <dbReference type="ChEBI" id="CHEBI:57705"/>
    </ligand>
</feature>
<comment type="catalytic activity">
    <reaction evidence="10">
        <text>di-trans,octa-cis-undecaprenyl diphospho-N-acetyl-alpha-D-muramoyl-L-alanyl-D-glutamyl-meso-2,6-diaminopimeloyl-D-alanyl-D-alanine + UDP-N-acetyl-alpha-D-glucosamine = di-trans,octa-cis-undecaprenyl diphospho-[N-acetyl-alpha-D-glucosaminyl-(1-&gt;4)]-N-acetyl-alpha-D-muramoyl-L-alanyl-D-glutamyl-meso-2,6-diaminopimeloyl-D-alanyl-D-alanine + UDP + H(+)</text>
        <dbReference type="Rhea" id="RHEA:31227"/>
        <dbReference type="ChEBI" id="CHEBI:15378"/>
        <dbReference type="ChEBI" id="CHEBI:57705"/>
        <dbReference type="ChEBI" id="CHEBI:58223"/>
        <dbReference type="ChEBI" id="CHEBI:61387"/>
        <dbReference type="ChEBI" id="CHEBI:61388"/>
        <dbReference type="EC" id="2.4.1.227"/>
    </reaction>
</comment>
<keyword evidence="5 10" id="KW-0133">Cell shape</keyword>
<evidence type="ECO:0000256" key="7">
    <source>
        <dbReference type="ARBA" id="ARBA00023136"/>
    </source>
</evidence>
<dbReference type="GO" id="GO:0008360">
    <property type="term" value="P:regulation of cell shape"/>
    <property type="evidence" value="ECO:0007669"/>
    <property type="project" value="UniProtKB-KW"/>
</dbReference>
<name>A0A839IKS8_9GAMM</name>
<dbReference type="EC" id="2.4.1.227" evidence="10"/>
<feature type="domain" description="Glycosyltransferase family 28 N-terminal" evidence="11">
    <location>
        <begin position="14"/>
        <end position="151"/>
    </location>
</feature>
<dbReference type="Pfam" id="PF04101">
    <property type="entry name" value="Glyco_tran_28_C"/>
    <property type="match status" value="1"/>
</dbReference>
<accession>A0A839IKS8</accession>
<dbReference type="NCBIfam" id="TIGR01133">
    <property type="entry name" value="murG"/>
    <property type="match status" value="1"/>
</dbReference>
<dbReference type="RefSeq" id="WP_182807259.1">
    <property type="nucleotide sequence ID" value="NZ_JACJFM010000002.1"/>
</dbReference>
<dbReference type="PANTHER" id="PTHR21015">
    <property type="entry name" value="UDP-N-ACETYLGLUCOSAMINE--N-ACETYLMURAMYL-(PENTAPEPTIDE) PYROPHOSPHORYL-UNDECAPRENOL N-ACETYLGLUCOSAMINE TRANSFERASE 1"/>
    <property type="match status" value="1"/>
</dbReference>
<keyword evidence="2 10" id="KW-0132">Cell division</keyword>
<keyword evidence="9 10" id="KW-0961">Cell wall biogenesis/degradation</keyword>
<comment type="caution">
    <text evidence="13">The sequence shown here is derived from an EMBL/GenBank/DDBJ whole genome shotgun (WGS) entry which is preliminary data.</text>
</comment>
<dbReference type="PANTHER" id="PTHR21015:SF22">
    <property type="entry name" value="GLYCOSYLTRANSFERASE"/>
    <property type="match status" value="1"/>
</dbReference>
<feature type="binding site" evidence="10">
    <location>
        <begin position="268"/>
        <end position="273"/>
    </location>
    <ligand>
        <name>UDP-N-acetyl-alpha-D-glucosamine</name>
        <dbReference type="ChEBI" id="CHEBI:57705"/>
    </ligand>
</feature>
<dbReference type="GO" id="GO:0071555">
    <property type="term" value="P:cell wall organization"/>
    <property type="evidence" value="ECO:0007669"/>
    <property type="project" value="UniProtKB-KW"/>
</dbReference>
<proteinExistence type="inferred from homology"/>
<dbReference type="GO" id="GO:0009252">
    <property type="term" value="P:peptidoglycan biosynthetic process"/>
    <property type="evidence" value="ECO:0007669"/>
    <property type="project" value="UniProtKB-UniRule"/>
</dbReference>
<keyword evidence="3 10" id="KW-0328">Glycosyltransferase</keyword>
<dbReference type="Proteomes" id="UP000565262">
    <property type="component" value="Unassembled WGS sequence"/>
</dbReference>
<dbReference type="CDD" id="cd03785">
    <property type="entry name" value="GT28_MurG"/>
    <property type="match status" value="1"/>
</dbReference>
<comment type="pathway">
    <text evidence="10">Cell wall biogenesis; peptidoglycan biosynthesis.</text>
</comment>
<sequence>MPEKDTNPYQGKRVLIMAGGTGGHVIPALSLASEFRKRGLTVEWLGSPNGIENRLVPAADIPLNHVQVAGLRGKGIRRKLSAPWLIIRSVWQAISVLRRYKPDLVIGLGGFASGPGGLAAWIMRVPLFIHEQNAVAGMTNRWLNRFARKTFAAFPGAFAEDKAVVSGNPVRNELFDIAPVCTENERYHLLVVGGSLGAQAINDCLPEALSSIPEHQRPVVRHQSGKGKKDRTCQAYQAVNIDSDVTEFIDDMHQAYSWADLVLCRAGALTVSELAAAGRASVLVPLPIAVDDHQTANARFLVHEKAAVLMPQKEMNASTLAKVLTDLSADKKQLKQMGLNARKAAQPRATSQVVDECLEICFD</sequence>
<feature type="binding site" evidence="10">
    <location>
        <begin position="21"/>
        <end position="23"/>
    </location>
    <ligand>
        <name>UDP-N-acetyl-alpha-D-glucosamine</name>
        <dbReference type="ChEBI" id="CHEBI:57705"/>
    </ligand>
</feature>
<evidence type="ECO:0000259" key="11">
    <source>
        <dbReference type="Pfam" id="PF03033"/>
    </source>
</evidence>
<feature type="binding site" evidence="10">
    <location>
        <position position="195"/>
    </location>
    <ligand>
        <name>UDP-N-acetyl-alpha-D-glucosamine</name>
        <dbReference type="ChEBI" id="CHEBI:57705"/>
    </ligand>
</feature>
<feature type="binding site" evidence="10">
    <location>
        <position position="171"/>
    </location>
    <ligand>
        <name>UDP-N-acetyl-alpha-D-glucosamine</name>
        <dbReference type="ChEBI" id="CHEBI:57705"/>
    </ligand>
</feature>
<dbReference type="GO" id="GO:0050511">
    <property type="term" value="F:undecaprenyldiphospho-muramoylpentapeptide beta-N-acetylglucosaminyltransferase activity"/>
    <property type="evidence" value="ECO:0007669"/>
    <property type="project" value="UniProtKB-UniRule"/>
</dbReference>
<keyword evidence="1 10" id="KW-1003">Cell membrane</keyword>
<reference evidence="13 14" key="1">
    <citation type="submission" date="2020-08" db="EMBL/GenBank/DDBJ databases">
        <title>Oceanospirillum sp. nov. isolated from marine sediment.</title>
        <authorList>
            <person name="Ji X."/>
        </authorList>
    </citation>
    <scope>NUCLEOTIDE SEQUENCE [LARGE SCALE GENOMIC DNA]</scope>
    <source>
        <strain evidence="13 14">D5</strain>
    </source>
</reference>
<dbReference type="InterPro" id="IPR006009">
    <property type="entry name" value="GlcNAc_MurG"/>
</dbReference>
<evidence type="ECO:0000256" key="10">
    <source>
        <dbReference type="HAMAP-Rule" id="MF_00033"/>
    </source>
</evidence>
<evidence type="ECO:0000256" key="1">
    <source>
        <dbReference type="ARBA" id="ARBA00022475"/>
    </source>
</evidence>
<dbReference type="GO" id="GO:0005975">
    <property type="term" value="P:carbohydrate metabolic process"/>
    <property type="evidence" value="ECO:0007669"/>
    <property type="project" value="InterPro"/>
</dbReference>
<gene>
    <name evidence="10 13" type="primary">murG</name>
    <name evidence="13" type="ORF">H4O21_02505</name>
</gene>
<evidence type="ECO:0000256" key="8">
    <source>
        <dbReference type="ARBA" id="ARBA00023306"/>
    </source>
</evidence>
<keyword evidence="8 10" id="KW-0131">Cell cycle</keyword>
<dbReference type="InterPro" id="IPR007235">
    <property type="entry name" value="Glyco_trans_28_C"/>
</dbReference>
<evidence type="ECO:0000259" key="12">
    <source>
        <dbReference type="Pfam" id="PF04101"/>
    </source>
</evidence>
<evidence type="ECO:0000313" key="14">
    <source>
        <dbReference type="Proteomes" id="UP000565262"/>
    </source>
</evidence>
<comment type="similarity">
    <text evidence="10">Belongs to the glycosyltransferase 28 family. MurG subfamily.</text>
</comment>
<dbReference type="SUPFAM" id="SSF53756">
    <property type="entry name" value="UDP-Glycosyltransferase/glycogen phosphorylase"/>
    <property type="match status" value="1"/>
</dbReference>
<keyword evidence="7 10" id="KW-0472">Membrane</keyword>
<dbReference type="AlphaFoldDB" id="A0A839IKS8"/>
<protein>
    <recommendedName>
        <fullName evidence="10">UDP-N-acetylglucosamine--N-acetylmuramyl-(pentapeptide) pyrophosphoryl-undecaprenol N-acetylglucosamine transferase</fullName>
        <ecNumber evidence="10">2.4.1.227</ecNumber>
    </recommendedName>
    <alternativeName>
        <fullName evidence="10">Undecaprenyl-PP-MurNAc-pentapeptide-UDPGlcNAc GlcNAc transferase</fullName>
    </alternativeName>
</protein>
<keyword evidence="14" id="KW-1185">Reference proteome</keyword>
<comment type="subcellular location">
    <subcellularLocation>
        <location evidence="10">Cell membrane</location>
        <topology evidence="10">Peripheral membrane protein</topology>
        <orientation evidence="10">Cytoplasmic side</orientation>
    </subcellularLocation>
</comment>
<feature type="binding site" evidence="10">
    <location>
        <position position="249"/>
    </location>
    <ligand>
        <name>UDP-N-acetyl-alpha-D-glucosamine</name>
        <dbReference type="ChEBI" id="CHEBI:57705"/>
    </ligand>
</feature>
<comment type="function">
    <text evidence="10">Cell wall formation. Catalyzes the transfer of a GlcNAc subunit on undecaprenyl-pyrophosphoryl-MurNAc-pentapeptide (lipid intermediate I) to form undecaprenyl-pyrophosphoryl-MurNAc-(pentapeptide)GlcNAc (lipid intermediate II).</text>
</comment>
<evidence type="ECO:0000256" key="5">
    <source>
        <dbReference type="ARBA" id="ARBA00022960"/>
    </source>
</evidence>
<feature type="binding site" evidence="10">
    <location>
        <position position="294"/>
    </location>
    <ligand>
        <name>UDP-N-acetyl-alpha-D-glucosamine</name>
        <dbReference type="ChEBI" id="CHEBI:57705"/>
    </ligand>
</feature>
<evidence type="ECO:0000256" key="9">
    <source>
        <dbReference type="ARBA" id="ARBA00023316"/>
    </source>
</evidence>
<evidence type="ECO:0000256" key="2">
    <source>
        <dbReference type="ARBA" id="ARBA00022618"/>
    </source>
</evidence>
<evidence type="ECO:0000256" key="6">
    <source>
        <dbReference type="ARBA" id="ARBA00022984"/>
    </source>
</evidence>
<evidence type="ECO:0000256" key="3">
    <source>
        <dbReference type="ARBA" id="ARBA00022676"/>
    </source>
</evidence>
<keyword evidence="6 10" id="KW-0573">Peptidoglycan synthesis</keyword>
<dbReference type="GO" id="GO:0005886">
    <property type="term" value="C:plasma membrane"/>
    <property type="evidence" value="ECO:0007669"/>
    <property type="project" value="UniProtKB-SubCell"/>
</dbReference>
<dbReference type="Gene3D" id="3.40.50.2000">
    <property type="entry name" value="Glycogen Phosphorylase B"/>
    <property type="match status" value="2"/>
</dbReference>
<evidence type="ECO:0000256" key="4">
    <source>
        <dbReference type="ARBA" id="ARBA00022679"/>
    </source>
</evidence>
<dbReference type="Pfam" id="PF03033">
    <property type="entry name" value="Glyco_transf_28"/>
    <property type="match status" value="1"/>
</dbReference>
<dbReference type="InterPro" id="IPR004276">
    <property type="entry name" value="GlycoTrans_28_N"/>
</dbReference>
<organism evidence="13 14">
    <name type="scientific">Oceanospirillum sediminis</name>
    <dbReference type="NCBI Taxonomy" id="2760088"/>
    <lineage>
        <taxon>Bacteria</taxon>
        <taxon>Pseudomonadati</taxon>
        <taxon>Pseudomonadota</taxon>
        <taxon>Gammaproteobacteria</taxon>
        <taxon>Oceanospirillales</taxon>
        <taxon>Oceanospirillaceae</taxon>
        <taxon>Oceanospirillum</taxon>
    </lineage>
</organism>
<feature type="domain" description="Glycosyl transferase family 28 C-terminal" evidence="12">
    <location>
        <begin position="189"/>
        <end position="349"/>
    </location>
</feature>
<keyword evidence="4 10" id="KW-0808">Transferase</keyword>
<dbReference type="GO" id="GO:0051301">
    <property type="term" value="P:cell division"/>
    <property type="evidence" value="ECO:0007669"/>
    <property type="project" value="UniProtKB-KW"/>
</dbReference>
<evidence type="ECO:0000313" key="13">
    <source>
        <dbReference type="EMBL" id="MBB1485481.1"/>
    </source>
</evidence>